<dbReference type="EMBL" id="WMFC01000003">
    <property type="protein sequence ID" value="MYL66672.1"/>
    <property type="molecule type" value="Genomic_DNA"/>
</dbReference>
<feature type="region of interest" description="Disordered" evidence="1">
    <location>
        <begin position="140"/>
        <end position="203"/>
    </location>
</feature>
<gene>
    <name evidence="2" type="ORF">GLW30_02860</name>
</gene>
<feature type="compositionally biased region" description="Gly residues" evidence="1">
    <location>
        <begin position="192"/>
        <end position="201"/>
    </location>
</feature>
<dbReference type="PROSITE" id="PS51318">
    <property type="entry name" value="TAT"/>
    <property type="match status" value="1"/>
</dbReference>
<dbReference type="PROSITE" id="PS51257">
    <property type="entry name" value="PROKAR_LIPOPROTEIN"/>
    <property type="match status" value="1"/>
</dbReference>
<accession>A0A6B1IKB1</accession>
<proteinExistence type="predicted"/>
<protein>
    <recommendedName>
        <fullName evidence="4">PQQ-binding-like beta-propeller repeat protein</fullName>
    </recommendedName>
</protein>
<dbReference type="Gene3D" id="2.130.10.10">
    <property type="entry name" value="YVTN repeat-like/Quinoprotein amine dehydrogenase"/>
    <property type="match status" value="1"/>
</dbReference>
<evidence type="ECO:0000313" key="3">
    <source>
        <dbReference type="Proteomes" id="UP000452321"/>
    </source>
</evidence>
<evidence type="ECO:0008006" key="4">
    <source>
        <dbReference type="Google" id="ProtNLM"/>
    </source>
</evidence>
<evidence type="ECO:0000313" key="2">
    <source>
        <dbReference type="EMBL" id="MYL66672.1"/>
    </source>
</evidence>
<dbReference type="RefSeq" id="WP_238992085.1">
    <property type="nucleotide sequence ID" value="NZ_WMFC01000003.1"/>
</dbReference>
<comment type="caution">
    <text evidence="2">The sequence shown here is derived from an EMBL/GenBank/DDBJ whole genome shotgun (WGS) entry which is preliminary data.</text>
</comment>
<dbReference type="AlphaFoldDB" id="A0A6B1IKB1"/>
<dbReference type="Proteomes" id="UP000452321">
    <property type="component" value="Unassembled WGS sequence"/>
</dbReference>
<dbReference type="InterPro" id="IPR006311">
    <property type="entry name" value="TAT_signal"/>
</dbReference>
<organism evidence="2 3">
    <name type="scientific">Halorubrum distributum</name>
    <dbReference type="NCBI Taxonomy" id="29283"/>
    <lineage>
        <taxon>Archaea</taxon>
        <taxon>Methanobacteriati</taxon>
        <taxon>Methanobacteriota</taxon>
        <taxon>Stenosarchaea group</taxon>
        <taxon>Halobacteria</taxon>
        <taxon>Halobacteriales</taxon>
        <taxon>Haloferacaceae</taxon>
        <taxon>Halorubrum</taxon>
        <taxon>Halorubrum distributum group</taxon>
    </lineage>
</organism>
<name>A0A6B1IKB1_9EURY</name>
<sequence>MTGDDGRRGRPAAARRRFLAGAATALAAVTAGCGYVPGGGDLAWEATLRAGGLAFGGDVWHRATADRLVTVENRSGRSYDFEAEVWRDVSNAAVSVLTPDGTVRSVGETERQVVGEPAVADDAAFLPVERGRLTAVDLSDGGTLAATNPSGGGETTGGSTDDPVRWRVDAGSLLAAEPGGDGTDGSEDGETADGGHGGGPTLRGVRAGDALALAVGPSGIAVVDAETGDPSFAVPDLWTGESVGAVADPMSRVAVDGETVWALAPEDAAVGGDRAAIVGYDRGGGRIAERAVAGTHEWLVAVDGTVAVGAPGASFTGYDRTLDRRFALDARAPGARPTAVPSGAGRLYYSRGQTLTAVDVAAGEVAFERSNLPPGHLAADATGAYLTENGGGFNGETDARMVAVGADGSVEWEAPFPDGIEPEEVFAFGGRLVALDGDTAYGFRATPGERWSPLG</sequence>
<dbReference type="InterPro" id="IPR015943">
    <property type="entry name" value="WD40/YVTN_repeat-like_dom_sf"/>
</dbReference>
<reference evidence="2 3" key="1">
    <citation type="submission" date="2019-11" db="EMBL/GenBank/DDBJ databases">
        <title>Genome sequences of 17 halophilic strains isolated from different environments.</title>
        <authorList>
            <person name="Furrow R.E."/>
        </authorList>
    </citation>
    <scope>NUCLEOTIDE SEQUENCE [LARGE SCALE GENOMIC DNA]</scope>
    <source>
        <strain evidence="2 3">22502_06_Cabo</strain>
    </source>
</reference>
<evidence type="ECO:0000256" key="1">
    <source>
        <dbReference type="SAM" id="MobiDB-lite"/>
    </source>
</evidence>